<dbReference type="AlphaFoldDB" id="A0A953M315"/>
<reference evidence="2" key="2">
    <citation type="submission" date="2021-08" db="EMBL/GenBank/DDBJ databases">
        <authorList>
            <person name="Dalcin Martins P."/>
        </authorList>
    </citation>
    <scope>NUCLEOTIDE SEQUENCE</scope>
    <source>
        <strain evidence="2">MAG_39</strain>
    </source>
</reference>
<reference evidence="2" key="1">
    <citation type="journal article" date="2021" name="bioRxiv">
        <title>Unraveling nitrogen, sulfur and carbon metabolic pathways and microbial community transcriptional responses to substrate deprivation and toxicity stresses in a bioreactor mimicking anoxic brackish coastal sediment conditions.</title>
        <authorList>
            <person name="Martins P.D."/>
            <person name="Echeveste M.J."/>
            <person name="Arshad A."/>
            <person name="Kurth J."/>
            <person name="Ouboter H."/>
            <person name="Jetten M.S.M."/>
            <person name="Welte C.U."/>
        </authorList>
    </citation>
    <scope>NUCLEOTIDE SEQUENCE</scope>
    <source>
        <strain evidence="2">MAG_39</strain>
    </source>
</reference>
<dbReference type="InterPro" id="IPR007197">
    <property type="entry name" value="rSAM"/>
</dbReference>
<dbReference type="InterPro" id="IPR045784">
    <property type="entry name" value="Radical_SAM_N2"/>
</dbReference>
<dbReference type="PANTHER" id="PTHR42731">
    <property type="entry name" value="SLL1084 PROTEIN"/>
    <property type="match status" value="1"/>
</dbReference>
<dbReference type="InterPro" id="IPR006638">
    <property type="entry name" value="Elp3/MiaA/NifB-like_rSAM"/>
</dbReference>
<dbReference type="SFLD" id="SFLDS00029">
    <property type="entry name" value="Radical_SAM"/>
    <property type="match status" value="1"/>
</dbReference>
<accession>A0A953M315</accession>
<sequence length="551" mass="62048">MNRRLIEKADALLSREKGTIRKAHGGRIRICLVYPNTYQVGMANLGFQGIYGLLNRRDDVVCERAFLPEEGDLAEHRRTRTPLFSLESKMPLGEFDIVAFSVSFENDYPNILKILDLAKIPFRSLERNPYHPLVIGGGVFAFFNPEPLAPVFDVVFVGEAEESLEEFLDVYKGERERGGRPEERKPAVKKGALSLEGVYIPEYYSVTYNADGTVAGRIARDGAPGRVRRRYLRDLSKSSLTTAVVTPDSEFSSMYLVEVMRGCPWSCRFCLVGHIYNPLRKKDPAAVSAEIDAAGELSRKVGLIGPSLSDYPRIQEILCMEGVSFSLTSLRASERSAALVQFLKGSRSVSIAPEAGTERMRRVINKKVTEEDILSTAALLFAAGIETLRLYFMTGLPSERDEDISGITGLVKKIRGLSAKGNITLSVSTFVPKPFTPFQWHPMAPLSEIKEKLKRIKRELKEVRGVRVLHDVPKYAHLQGLFARGDRRLLKVLEAMVTTDDWEDACSAEEVDRDFYLFRKRDSGENLPWDFIDTGTDKETLWNEYRKALTE</sequence>
<dbReference type="Proteomes" id="UP000705867">
    <property type="component" value="Unassembled WGS sequence"/>
</dbReference>
<name>A0A953M315_9BACT</name>
<dbReference type="Pfam" id="PF04055">
    <property type="entry name" value="Radical_SAM"/>
    <property type="match status" value="1"/>
</dbReference>
<dbReference type="SFLD" id="SFLDG01082">
    <property type="entry name" value="B12-binding_domain_containing"/>
    <property type="match status" value="1"/>
</dbReference>
<dbReference type="Gene3D" id="3.40.50.280">
    <property type="entry name" value="Cobalamin-binding domain"/>
    <property type="match status" value="1"/>
</dbReference>
<evidence type="ECO:0000259" key="1">
    <source>
        <dbReference type="PROSITE" id="PS51918"/>
    </source>
</evidence>
<comment type="caution">
    <text evidence="2">The sequence shown here is derived from an EMBL/GenBank/DDBJ whole genome shotgun (WGS) entry which is preliminary data.</text>
</comment>
<dbReference type="PANTHER" id="PTHR42731:SF5">
    <property type="entry name" value="RADICAL SAM DOMAIN PROTEIN"/>
    <property type="match status" value="1"/>
</dbReference>
<gene>
    <name evidence="2" type="ORF">K8I29_17745</name>
</gene>
<dbReference type="InterPro" id="IPR058240">
    <property type="entry name" value="rSAM_sf"/>
</dbReference>
<dbReference type="EMBL" id="JAIOIV010000133">
    <property type="protein sequence ID" value="MBZ0158044.1"/>
    <property type="molecule type" value="Genomic_DNA"/>
</dbReference>
<feature type="domain" description="Radical SAM core" evidence="1">
    <location>
        <begin position="249"/>
        <end position="467"/>
    </location>
</feature>
<dbReference type="SUPFAM" id="SSF102114">
    <property type="entry name" value="Radical SAM enzymes"/>
    <property type="match status" value="1"/>
</dbReference>
<evidence type="ECO:0000313" key="3">
    <source>
        <dbReference type="Proteomes" id="UP000705867"/>
    </source>
</evidence>
<dbReference type="PROSITE" id="PS51918">
    <property type="entry name" value="RADICAL_SAM"/>
    <property type="match status" value="1"/>
</dbReference>
<proteinExistence type="predicted"/>
<organism evidence="2 3">
    <name type="scientific">Candidatus Nitrobium versatile</name>
    <dbReference type="NCBI Taxonomy" id="2884831"/>
    <lineage>
        <taxon>Bacteria</taxon>
        <taxon>Pseudomonadati</taxon>
        <taxon>Nitrospirota</taxon>
        <taxon>Nitrospiria</taxon>
        <taxon>Nitrospirales</taxon>
        <taxon>Nitrospiraceae</taxon>
        <taxon>Candidatus Nitrobium</taxon>
    </lineage>
</organism>
<dbReference type="Gene3D" id="3.80.30.20">
    <property type="entry name" value="tm_1862 like domain"/>
    <property type="match status" value="1"/>
</dbReference>
<dbReference type="InterPro" id="IPR023404">
    <property type="entry name" value="rSAM_horseshoe"/>
</dbReference>
<dbReference type="GO" id="GO:0003824">
    <property type="term" value="F:catalytic activity"/>
    <property type="evidence" value="ECO:0007669"/>
    <property type="project" value="InterPro"/>
</dbReference>
<dbReference type="SMART" id="SM00729">
    <property type="entry name" value="Elp3"/>
    <property type="match status" value="1"/>
</dbReference>
<dbReference type="Pfam" id="PF19864">
    <property type="entry name" value="Radical_SAM_N2"/>
    <property type="match status" value="1"/>
</dbReference>
<evidence type="ECO:0000313" key="2">
    <source>
        <dbReference type="EMBL" id="MBZ0158044.1"/>
    </source>
</evidence>
<protein>
    <submittedName>
        <fullName evidence="2">Radical SAM protein</fullName>
    </submittedName>
</protein>
<dbReference type="GO" id="GO:0051536">
    <property type="term" value="F:iron-sulfur cluster binding"/>
    <property type="evidence" value="ECO:0007669"/>
    <property type="project" value="InterPro"/>
</dbReference>